<accession>A0A3D8R2R9</accession>
<dbReference type="OrthoDB" id="543156at2759"/>
<dbReference type="GO" id="GO:0005737">
    <property type="term" value="C:cytoplasm"/>
    <property type="evidence" value="ECO:0007669"/>
    <property type="project" value="TreeGrafter"/>
</dbReference>
<gene>
    <name evidence="7" type="ORF">BP5796_08905</name>
</gene>
<evidence type="ECO:0000256" key="5">
    <source>
        <dbReference type="ARBA" id="ARBA00048082"/>
    </source>
</evidence>
<keyword evidence="3" id="KW-0456">Lyase</keyword>
<dbReference type="GO" id="GO:0019172">
    <property type="term" value="F:glyoxalase III activity"/>
    <property type="evidence" value="ECO:0007669"/>
    <property type="project" value="UniProtKB-EC"/>
</dbReference>
<dbReference type="PANTHER" id="PTHR48094">
    <property type="entry name" value="PROTEIN/NUCLEIC ACID DEGLYCASE DJ-1-RELATED"/>
    <property type="match status" value="1"/>
</dbReference>
<reference evidence="7 8" key="1">
    <citation type="journal article" date="2018" name="IMA Fungus">
        <title>IMA Genome-F 9: Draft genome sequence of Annulohypoxylon stygium, Aspergillus mulundensis, Berkeleyomyces basicola (syn. Thielaviopsis basicola), Ceratocystis smalleyi, two Cercospora beticola strains, Coleophoma cylindrospora, Fusarium fracticaudum, Phialophora cf. hyalina, and Morchella septimelata.</title>
        <authorList>
            <person name="Wingfield B.D."/>
            <person name="Bills G.F."/>
            <person name="Dong Y."/>
            <person name="Huang W."/>
            <person name="Nel W.J."/>
            <person name="Swalarsk-Parry B.S."/>
            <person name="Vaghefi N."/>
            <person name="Wilken P.M."/>
            <person name="An Z."/>
            <person name="de Beer Z.W."/>
            <person name="De Vos L."/>
            <person name="Chen L."/>
            <person name="Duong T.A."/>
            <person name="Gao Y."/>
            <person name="Hammerbacher A."/>
            <person name="Kikkert J.R."/>
            <person name="Li Y."/>
            <person name="Li H."/>
            <person name="Li K."/>
            <person name="Li Q."/>
            <person name="Liu X."/>
            <person name="Ma X."/>
            <person name="Naidoo K."/>
            <person name="Pethybridge S.J."/>
            <person name="Sun J."/>
            <person name="Steenkamp E.T."/>
            <person name="van der Nest M.A."/>
            <person name="van Wyk S."/>
            <person name="Wingfield M.J."/>
            <person name="Xiong C."/>
            <person name="Yue Q."/>
            <person name="Zhang X."/>
        </authorList>
    </citation>
    <scope>NUCLEOTIDE SEQUENCE [LARGE SCALE GENOMIC DNA]</scope>
    <source>
        <strain evidence="7 8">BP5796</strain>
    </source>
</reference>
<evidence type="ECO:0000256" key="2">
    <source>
        <dbReference type="ARBA" id="ARBA00023016"/>
    </source>
</evidence>
<dbReference type="SUPFAM" id="SSF52317">
    <property type="entry name" value="Class I glutamine amidotransferase-like"/>
    <property type="match status" value="1"/>
</dbReference>
<evidence type="ECO:0000256" key="1">
    <source>
        <dbReference type="ARBA" id="ARBA00013134"/>
    </source>
</evidence>
<evidence type="ECO:0000256" key="3">
    <source>
        <dbReference type="ARBA" id="ARBA00023239"/>
    </source>
</evidence>
<evidence type="ECO:0000313" key="7">
    <source>
        <dbReference type="EMBL" id="RDW68248.1"/>
    </source>
</evidence>
<dbReference type="AlphaFoldDB" id="A0A3D8R2R9"/>
<comment type="similarity">
    <text evidence="4">Belongs to the peptidase C56 family. HSP31-like subfamily.</text>
</comment>
<dbReference type="Pfam" id="PF01965">
    <property type="entry name" value="DJ-1_PfpI"/>
    <property type="match status" value="1"/>
</dbReference>
<comment type="caution">
    <text evidence="7">The sequence shown here is derived from an EMBL/GenBank/DDBJ whole genome shotgun (WGS) entry which is preliminary data.</text>
</comment>
<dbReference type="InterPro" id="IPR002818">
    <property type="entry name" value="DJ-1/PfpI"/>
</dbReference>
<comment type="catalytic activity">
    <reaction evidence="5">
        <text>methylglyoxal + H2O = (R)-lactate + H(+)</text>
        <dbReference type="Rhea" id="RHEA:27754"/>
        <dbReference type="ChEBI" id="CHEBI:15377"/>
        <dbReference type="ChEBI" id="CHEBI:15378"/>
        <dbReference type="ChEBI" id="CHEBI:16004"/>
        <dbReference type="ChEBI" id="CHEBI:17158"/>
        <dbReference type="EC" id="4.2.1.130"/>
    </reaction>
</comment>
<proteinExistence type="inferred from homology"/>
<dbReference type="Gene3D" id="3.40.50.880">
    <property type="match status" value="1"/>
</dbReference>
<dbReference type="InterPro" id="IPR050325">
    <property type="entry name" value="Prot/Nucl_acid_deglycase"/>
</dbReference>
<dbReference type="EMBL" id="PDLN01000013">
    <property type="protein sequence ID" value="RDW68248.1"/>
    <property type="molecule type" value="Genomic_DNA"/>
</dbReference>
<keyword evidence="8" id="KW-1185">Reference proteome</keyword>
<evidence type="ECO:0000259" key="6">
    <source>
        <dbReference type="Pfam" id="PF01965"/>
    </source>
</evidence>
<dbReference type="EC" id="4.2.1.130" evidence="1"/>
<evidence type="ECO:0000256" key="4">
    <source>
        <dbReference type="ARBA" id="ARBA00038493"/>
    </source>
</evidence>
<dbReference type="GO" id="GO:0019243">
    <property type="term" value="P:methylglyoxal catabolic process to D-lactate via S-lactoyl-glutathione"/>
    <property type="evidence" value="ECO:0007669"/>
    <property type="project" value="TreeGrafter"/>
</dbReference>
<evidence type="ECO:0000313" key="8">
    <source>
        <dbReference type="Proteomes" id="UP000256328"/>
    </source>
</evidence>
<feature type="domain" description="DJ-1/PfpI" evidence="6">
    <location>
        <begin position="91"/>
        <end position="221"/>
    </location>
</feature>
<dbReference type="Proteomes" id="UP000256328">
    <property type="component" value="Unassembled WGS sequence"/>
</dbReference>
<dbReference type="PANTHER" id="PTHR48094:SF11">
    <property type="entry name" value="GLUTATHIONE-INDEPENDENT GLYOXALASE HSP31-RELATED"/>
    <property type="match status" value="1"/>
</dbReference>
<name>A0A3D8R2R9_9HELO</name>
<organism evidence="7 8">
    <name type="scientific">Coleophoma crateriformis</name>
    <dbReference type="NCBI Taxonomy" id="565419"/>
    <lineage>
        <taxon>Eukaryota</taxon>
        <taxon>Fungi</taxon>
        <taxon>Dikarya</taxon>
        <taxon>Ascomycota</taxon>
        <taxon>Pezizomycotina</taxon>
        <taxon>Leotiomycetes</taxon>
        <taxon>Helotiales</taxon>
        <taxon>Dermateaceae</taxon>
        <taxon>Coleophoma</taxon>
    </lineage>
</organism>
<keyword evidence="2" id="KW-0346">Stress response</keyword>
<sequence>MAPKVLFILTSHDKMGDTGKPTGWYLPEFAHPYEALVGHADIVIASPNGGAAPLDPASVELFKSDESSVSFLNNKKSLWENTAKLSDFLGKAKEFDAIFFVGGHGPMWDLAVDATSHKLISEFADENKVISAVCHGPAALTQVKLSNGKHLLAGEPVTGFSNSEETAVGLMEAMPFSLEDALNEGSGGKYSKAAQDWTSHVVVSRGGKLITGQNPASASDVGKAIKQAIGA</sequence>
<dbReference type="CDD" id="cd03141">
    <property type="entry name" value="GATase1_Hsp31_like"/>
    <property type="match status" value="1"/>
</dbReference>
<dbReference type="InterPro" id="IPR029062">
    <property type="entry name" value="Class_I_gatase-like"/>
</dbReference>
<protein>
    <recommendedName>
        <fullName evidence="1">D-lactate dehydratase</fullName>
        <ecNumber evidence="1">4.2.1.130</ecNumber>
    </recommendedName>
</protein>